<dbReference type="AlphaFoldDB" id="C8PID1"/>
<organism evidence="1 2">
    <name type="scientific">Campylobacter gracilis RM3268</name>
    <dbReference type="NCBI Taxonomy" id="553220"/>
    <lineage>
        <taxon>Bacteria</taxon>
        <taxon>Pseudomonadati</taxon>
        <taxon>Campylobacterota</taxon>
        <taxon>Epsilonproteobacteria</taxon>
        <taxon>Campylobacterales</taxon>
        <taxon>Campylobacteraceae</taxon>
        <taxon>Campylobacter</taxon>
    </lineage>
</organism>
<name>C8PID1_9BACT</name>
<gene>
    <name evidence="1" type="ORF">CAMGR0001_0111</name>
</gene>
<sequence>MPSLSFSGSFAVIFLFLNLSKQILKFSFEFAPKFKGLSFKFTKFRGIRSLNLARISALNLALAQNFYDHLRQ</sequence>
<accession>C8PID1</accession>
<dbReference type="EMBL" id="ACYG01000025">
    <property type="protein sequence ID" value="EEV17521.1"/>
    <property type="molecule type" value="Genomic_DNA"/>
</dbReference>
<keyword evidence="2" id="KW-1185">Reference proteome</keyword>
<evidence type="ECO:0000313" key="1">
    <source>
        <dbReference type="EMBL" id="EEV17521.1"/>
    </source>
</evidence>
<protein>
    <submittedName>
        <fullName evidence="1">Uncharacterized protein</fullName>
    </submittedName>
</protein>
<comment type="caution">
    <text evidence="1">The sequence shown here is derived from an EMBL/GenBank/DDBJ whole genome shotgun (WGS) entry which is preliminary data.</text>
</comment>
<proteinExistence type="predicted"/>
<reference evidence="1 2" key="1">
    <citation type="submission" date="2009-07" db="EMBL/GenBank/DDBJ databases">
        <authorList>
            <person name="Madupu R."/>
            <person name="Sebastian Y."/>
            <person name="Durkin A.S."/>
            <person name="Torralba M."/>
            <person name="Methe B."/>
            <person name="Sutton G.G."/>
            <person name="Strausberg R.L."/>
            <person name="Nelson K.E."/>
        </authorList>
    </citation>
    <scope>NUCLEOTIDE SEQUENCE [LARGE SCALE GENOMIC DNA]</scope>
    <source>
        <strain evidence="1 2">RM3268</strain>
    </source>
</reference>
<evidence type="ECO:0000313" key="2">
    <source>
        <dbReference type="Proteomes" id="UP000005709"/>
    </source>
</evidence>
<dbReference type="Proteomes" id="UP000005709">
    <property type="component" value="Unassembled WGS sequence"/>
</dbReference>